<evidence type="ECO:0000256" key="2">
    <source>
        <dbReference type="ARBA" id="ARBA00007783"/>
    </source>
</evidence>
<keyword evidence="3" id="KW-0813">Transport</keyword>
<feature type="transmembrane region" description="Helical" evidence="4">
    <location>
        <begin position="175"/>
        <end position="196"/>
    </location>
</feature>
<keyword evidence="6" id="KW-1185">Reference proteome</keyword>
<dbReference type="Proteomes" id="UP000611500">
    <property type="component" value="Unassembled WGS sequence"/>
</dbReference>
<keyword evidence="4" id="KW-0812">Transmembrane</keyword>
<organism evidence="5 6">
    <name type="scientific">Pseudodonghicola xiamenensis</name>
    <dbReference type="NCBI Taxonomy" id="337702"/>
    <lineage>
        <taxon>Bacteria</taxon>
        <taxon>Pseudomonadati</taxon>
        <taxon>Pseudomonadota</taxon>
        <taxon>Alphaproteobacteria</taxon>
        <taxon>Rhodobacterales</taxon>
        <taxon>Paracoccaceae</taxon>
        <taxon>Pseudodonghicola</taxon>
    </lineage>
</organism>
<keyword evidence="4" id="KW-0472">Membrane</keyword>
<evidence type="ECO:0000256" key="1">
    <source>
        <dbReference type="ARBA" id="ARBA00004429"/>
    </source>
</evidence>
<comment type="similarity">
    <text evidence="2">Belongs to the ABC-2 integral membrane protein family.</text>
</comment>
<comment type="caution">
    <text evidence="5">The sequence shown here is derived from an EMBL/GenBank/DDBJ whole genome shotgun (WGS) entry which is preliminary data.</text>
</comment>
<gene>
    <name evidence="5" type="ORF">GCM10010961_07390</name>
</gene>
<proteinExistence type="inferred from homology"/>
<evidence type="ECO:0000313" key="5">
    <source>
        <dbReference type="EMBL" id="GHG82678.1"/>
    </source>
</evidence>
<evidence type="ECO:0000256" key="3">
    <source>
        <dbReference type="ARBA" id="ARBA00022448"/>
    </source>
</evidence>
<evidence type="ECO:0000256" key="4">
    <source>
        <dbReference type="SAM" id="Phobius"/>
    </source>
</evidence>
<name>A0A8J3H5Q5_9RHOB</name>
<dbReference type="AlphaFoldDB" id="A0A8J3H5Q5"/>
<reference evidence="5" key="1">
    <citation type="journal article" date="2014" name="Int. J. Syst. Evol. Microbiol.">
        <title>Complete genome sequence of Corynebacterium casei LMG S-19264T (=DSM 44701T), isolated from a smear-ripened cheese.</title>
        <authorList>
            <consortium name="US DOE Joint Genome Institute (JGI-PGF)"/>
            <person name="Walter F."/>
            <person name="Albersmeier A."/>
            <person name="Kalinowski J."/>
            <person name="Ruckert C."/>
        </authorList>
    </citation>
    <scope>NUCLEOTIDE SEQUENCE</scope>
    <source>
        <strain evidence="5">CGMCC 1.7081</strain>
    </source>
</reference>
<keyword evidence="4" id="KW-1133">Transmembrane helix</keyword>
<dbReference type="GO" id="GO:0140359">
    <property type="term" value="F:ABC-type transporter activity"/>
    <property type="evidence" value="ECO:0007669"/>
    <property type="project" value="InterPro"/>
</dbReference>
<feature type="transmembrane region" description="Helical" evidence="4">
    <location>
        <begin position="95"/>
        <end position="116"/>
    </location>
</feature>
<accession>A0A8J3H5Q5</accession>
<dbReference type="PRINTS" id="PR00164">
    <property type="entry name" value="ABC2TRNSPORT"/>
</dbReference>
<protein>
    <submittedName>
        <fullName evidence="5">ABC transporter permease</fullName>
    </submittedName>
</protein>
<feature type="transmembrane region" description="Helical" evidence="4">
    <location>
        <begin position="265"/>
        <end position="283"/>
    </location>
</feature>
<dbReference type="EMBL" id="BNAP01000002">
    <property type="protein sequence ID" value="GHG82678.1"/>
    <property type="molecule type" value="Genomic_DNA"/>
</dbReference>
<dbReference type="GO" id="GO:0015920">
    <property type="term" value="P:lipopolysaccharide transport"/>
    <property type="evidence" value="ECO:0007669"/>
    <property type="project" value="TreeGrafter"/>
</dbReference>
<feature type="transmembrane region" description="Helical" evidence="4">
    <location>
        <begin position="67"/>
        <end position="86"/>
    </location>
</feature>
<dbReference type="InterPro" id="IPR000412">
    <property type="entry name" value="ABC_2_transport"/>
</dbReference>
<dbReference type="PANTHER" id="PTHR30413:SF8">
    <property type="entry name" value="TRANSPORT PERMEASE PROTEIN"/>
    <property type="match status" value="1"/>
</dbReference>
<feature type="transmembrane region" description="Helical" evidence="4">
    <location>
        <begin position="136"/>
        <end position="163"/>
    </location>
</feature>
<comment type="subcellular location">
    <subcellularLocation>
        <location evidence="1">Cell inner membrane</location>
        <topology evidence="1">Multi-pass membrane protein</topology>
    </subcellularLocation>
</comment>
<dbReference type="GO" id="GO:0043190">
    <property type="term" value="C:ATP-binding cassette (ABC) transporter complex"/>
    <property type="evidence" value="ECO:0007669"/>
    <property type="project" value="InterPro"/>
</dbReference>
<dbReference type="PANTHER" id="PTHR30413">
    <property type="entry name" value="INNER MEMBRANE TRANSPORT PERMEASE"/>
    <property type="match status" value="1"/>
</dbReference>
<sequence>MLRAGRIGKVSVVPRTVQQDRVAMFQYRSNSSKFSSALTILELIFHSVVRHVRSAHSNAFIAIGKNMLQVVVFVLAFYLMFSVLGLRRSAVRGDFLLYMMSGIFLFMCHTKAVGAVVKSEGPNHPMMQHAPMNTVISISAAAVGSLYIQVLTMFVLLFGYHVAIKPITIEDPAGAFAMLMLAWFSGCAVGLVLLALRPWFPTAVGLISTIYQRANMIASGKMFLANNLPGYMLPIFSWNPLFHTIDQARGYVFINYNPMNTNWHYTLWVGIVLTMIGLMGEFYTRRHASLSWSARR</sequence>
<evidence type="ECO:0000313" key="6">
    <source>
        <dbReference type="Proteomes" id="UP000611500"/>
    </source>
</evidence>
<reference evidence="5" key="2">
    <citation type="submission" date="2020-09" db="EMBL/GenBank/DDBJ databases">
        <authorList>
            <person name="Sun Q."/>
            <person name="Zhou Y."/>
        </authorList>
    </citation>
    <scope>NUCLEOTIDE SEQUENCE</scope>
    <source>
        <strain evidence="5">CGMCC 1.7081</strain>
    </source>
</reference>